<evidence type="ECO:0000256" key="1">
    <source>
        <dbReference type="SAM" id="MobiDB-lite"/>
    </source>
</evidence>
<feature type="compositionally biased region" description="Basic and acidic residues" evidence="1">
    <location>
        <begin position="98"/>
        <end position="111"/>
    </location>
</feature>
<accession>A0A8R7UN29</accession>
<dbReference type="Proteomes" id="UP000015106">
    <property type="component" value="Chromosome 6"/>
</dbReference>
<proteinExistence type="predicted"/>
<evidence type="ECO:0000313" key="2">
    <source>
        <dbReference type="EnsemblPlants" id="TuG1812G0600000531.01.T02"/>
    </source>
</evidence>
<organism evidence="2 3">
    <name type="scientific">Triticum urartu</name>
    <name type="common">Red wild einkorn</name>
    <name type="synonym">Crithodium urartu</name>
    <dbReference type="NCBI Taxonomy" id="4572"/>
    <lineage>
        <taxon>Eukaryota</taxon>
        <taxon>Viridiplantae</taxon>
        <taxon>Streptophyta</taxon>
        <taxon>Embryophyta</taxon>
        <taxon>Tracheophyta</taxon>
        <taxon>Spermatophyta</taxon>
        <taxon>Magnoliopsida</taxon>
        <taxon>Liliopsida</taxon>
        <taxon>Poales</taxon>
        <taxon>Poaceae</taxon>
        <taxon>BOP clade</taxon>
        <taxon>Pooideae</taxon>
        <taxon>Triticodae</taxon>
        <taxon>Triticeae</taxon>
        <taxon>Triticinae</taxon>
        <taxon>Triticum</taxon>
    </lineage>
</organism>
<dbReference type="AlphaFoldDB" id="A0A8R7UN29"/>
<feature type="region of interest" description="Disordered" evidence="1">
    <location>
        <begin position="98"/>
        <end position="166"/>
    </location>
</feature>
<keyword evidence="3" id="KW-1185">Reference proteome</keyword>
<reference evidence="3" key="1">
    <citation type="journal article" date="2013" name="Nature">
        <title>Draft genome of the wheat A-genome progenitor Triticum urartu.</title>
        <authorList>
            <person name="Ling H.Q."/>
            <person name="Zhao S."/>
            <person name="Liu D."/>
            <person name="Wang J."/>
            <person name="Sun H."/>
            <person name="Zhang C."/>
            <person name="Fan H."/>
            <person name="Li D."/>
            <person name="Dong L."/>
            <person name="Tao Y."/>
            <person name="Gao C."/>
            <person name="Wu H."/>
            <person name="Li Y."/>
            <person name="Cui Y."/>
            <person name="Guo X."/>
            <person name="Zheng S."/>
            <person name="Wang B."/>
            <person name="Yu K."/>
            <person name="Liang Q."/>
            <person name="Yang W."/>
            <person name="Lou X."/>
            <person name="Chen J."/>
            <person name="Feng M."/>
            <person name="Jian J."/>
            <person name="Zhang X."/>
            <person name="Luo G."/>
            <person name="Jiang Y."/>
            <person name="Liu J."/>
            <person name="Wang Z."/>
            <person name="Sha Y."/>
            <person name="Zhang B."/>
            <person name="Wu H."/>
            <person name="Tang D."/>
            <person name="Shen Q."/>
            <person name="Xue P."/>
            <person name="Zou S."/>
            <person name="Wang X."/>
            <person name="Liu X."/>
            <person name="Wang F."/>
            <person name="Yang Y."/>
            <person name="An X."/>
            <person name="Dong Z."/>
            <person name="Zhang K."/>
            <person name="Zhang X."/>
            <person name="Luo M.C."/>
            <person name="Dvorak J."/>
            <person name="Tong Y."/>
            <person name="Wang J."/>
            <person name="Yang H."/>
            <person name="Li Z."/>
            <person name="Wang D."/>
            <person name="Zhang A."/>
            <person name="Wang J."/>
        </authorList>
    </citation>
    <scope>NUCLEOTIDE SEQUENCE</scope>
    <source>
        <strain evidence="3">cv. G1812</strain>
    </source>
</reference>
<reference evidence="2" key="2">
    <citation type="submission" date="2018-03" db="EMBL/GenBank/DDBJ databases">
        <title>The Triticum urartu genome reveals the dynamic nature of wheat genome evolution.</title>
        <authorList>
            <person name="Ling H."/>
            <person name="Ma B."/>
            <person name="Shi X."/>
            <person name="Liu H."/>
            <person name="Dong L."/>
            <person name="Sun H."/>
            <person name="Cao Y."/>
            <person name="Gao Q."/>
            <person name="Zheng S."/>
            <person name="Li Y."/>
            <person name="Yu Y."/>
            <person name="Du H."/>
            <person name="Qi M."/>
            <person name="Li Y."/>
            <person name="Yu H."/>
            <person name="Cui Y."/>
            <person name="Wang N."/>
            <person name="Chen C."/>
            <person name="Wu H."/>
            <person name="Zhao Y."/>
            <person name="Zhang J."/>
            <person name="Li Y."/>
            <person name="Zhou W."/>
            <person name="Zhang B."/>
            <person name="Hu W."/>
            <person name="Eijk M."/>
            <person name="Tang J."/>
            <person name="Witsenboer H."/>
            <person name="Zhao S."/>
            <person name="Li Z."/>
            <person name="Zhang A."/>
            <person name="Wang D."/>
            <person name="Liang C."/>
        </authorList>
    </citation>
    <scope>NUCLEOTIDE SEQUENCE [LARGE SCALE GENOMIC DNA]</scope>
    <source>
        <strain evidence="2">cv. G1812</strain>
    </source>
</reference>
<name>A0A8R7UN29_TRIUA</name>
<dbReference type="Gramene" id="TuG1812G0600000531.01.T02">
    <property type="protein sequence ID" value="TuG1812G0600000531.01.T02"/>
    <property type="gene ID" value="TuG1812G0600000531.01"/>
</dbReference>
<sequence length="228" mass="24763">MPAVVPFMTSLLARPSASLDRRAPVFPPGAGHSIALPTEAPPPPLLCVCGITQPLIIWPVPQVGHQMLRTCHIMLCYGGNDTIAWATSHGPRQLQIRGRTDGVGKARDRETAAFGITRPRCRHGSQTRDASGNASSLPDNSQSFPDDDACGLPRRPMQPSRRQRVRSLRPGYLAPSHVSLAAARRHLPAQMGGRRLELAPAQLQVSRGRGRLAYTGDGAECWPRSPRR</sequence>
<feature type="compositionally biased region" description="Polar residues" evidence="1">
    <location>
        <begin position="127"/>
        <end position="144"/>
    </location>
</feature>
<dbReference type="Gramene" id="TuG1812G0600000531.01.T03">
    <property type="protein sequence ID" value="TuG1812G0600000531.01.T03"/>
    <property type="gene ID" value="TuG1812G0600000531.01"/>
</dbReference>
<evidence type="ECO:0000313" key="3">
    <source>
        <dbReference type="Proteomes" id="UP000015106"/>
    </source>
</evidence>
<dbReference type="EnsemblPlants" id="TuG1812G0600000531.01.T02">
    <property type="protein sequence ID" value="TuG1812G0600000531.01.T02"/>
    <property type="gene ID" value="TuG1812G0600000531.01"/>
</dbReference>
<protein>
    <submittedName>
        <fullName evidence="2">Uncharacterized protein</fullName>
    </submittedName>
</protein>
<dbReference type="EnsemblPlants" id="TuG1812G0600000531.01.T03">
    <property type="protein sequence ID" value="TuG1812G0600000531.01.T03"/>
    <property type="gene ID" value="TuG1812G0600000531.01"/>
</dbReference>
<reference evidence="2" key="3">
    <citation type="submission" date="2022-06" db="UniProtKB">
        <authorList>
            <consortium name="EnsemblPlants"/>
        </authorList>
    </citation>
    <scope>IDENTIFICATION</scope>
</reference>